<protein>
    <recommendedName>
        <fullName evidence="2">Reverse transcriptase zinc-binding domain-containing protein</fullName>
    </recommendedName>
</protein>
<dbReference type="PANTHER" id="PTHR36617">
    <property type="entry name" value="PROTEIN, PUTATIVE-RELATED"/>
    <property type="match status" value="1"/>
</dbReference>
<gene>
    <name evidence="1" type="ORF">SETIT_8G138400v2</name>
</gene>
<name>A0A368S7N5_SETIT</name>
<sequence>MAPASPLGYATGNTAYFQAACKAACLGVKWKIGNGKSIRFWEDHWFENNSLAIQFWELYTIADQKNLCVADGKRWVNEKKLMDRMIRTLESW</sequence>
<dbReference type="PANTHER" id="PTHR36617:SF15">
    <property type="entry name" value="REVERSE TRANSCRIPTASE ZINC-BINDING DOMAIN-CONTAINING PROTEIN"/>
    <property type="match status" value="1"/>
</dbReference>
<accession>A0A368S7N5</accession>
<dbReference type="AlphaFoldDB" id="A0A368S7N5"/>
<reference evidence="1" key="1">
    <citation type="journal article" date="2012" name="Nat. Biotechnol.">
        <title>Reference genome sequence of the model plant Setaria.</title>
        <authorList>
            <person name="Bennetzen J.L."/>
            <person name="Schmutz J."/>
            <person name="Wang H."/>
            <person name="Percifield R."/>
            <person name="Hawkins J."/>
            <person name="Pontaroli A.C."/>
            <person name="Estep M."/>
            <person name="Feng L."/>
            <person name="Vaughn J.N."/>
            <person name="Grimwood J."/>
            <person name="Jenkins J."/>
            <person name="Barry K."/>
            <person name="Lindquist E."/>
            <person name="Hellsten U."/>
            <person name="Deshpande S."/>
            <person name="Wang X."/>
            <person name="Wu X."/>
            <person name="Mitros T."/>
            <person name="Triplett J."/>
            <person name="Yang X."/>
            <person name="Ye C.Y."/>
            <person name="Mauro-Herrera M."/>
            <person name="Wang L."/>
            <person name="Li P."/>
            <person name="Sharma M."/>
            <person name="Sharma R."/>
            <person name="Ronald P.C."/>
            <person name="Panaud O."/>
            <person name="Kellogg E.A."/>
            <person name="Brutnell T.P."/>
            <person name="Doust A.N."/>
            <person name="Tuskan G.A."/>
            <person name="Rokhsar D."/>
            <person name="Devos K.M."/>
        </authorList>
    </citation>
    <scope>NUCLEOTIDE SEQUENCE [LARGE SCALE GENOMIC DNA]</scope>
    <source>
        <strain evidence="1">Yugu1</strain>
    </source>
</reference>
<evidence type="ECO:0000313" key="1">
    <source>
        <dbReference type="EMBL" id="RCV38391.1"/>
    </source>
</evidence>
<proteinExistence type="predicted"/>
<evidence type="ECO:0008006" key="2">
    <source>
        <dbReference type="Google" id="ProtNLM"/>
    </source>
</evidence>
<dbReference type="EMBL" id="CM003535">
    <property type="protein sequence ID" value="RCV38391.1"/>
    <property type="molecule type" value="Genomic_DNA"/>
</dbReference>
<organism evidence="1">
    <name type="scientific">Setaria italica</name>
    <name type="common">Foxtail millet</name>
    <name type="synonym">Panicum italicum</name>
    <dbReference type="NCBI Taxonomy" id="4555"/>
    <lineage>
        <taxon>Eukaryota</taxon>
        <taxon>Viridiplantae</taxon>
        <taxon>Streptophyta</taxon>
        <taxon>Embryophyta</taxon>
        <taxon>Tracheophyta</taxon>
        <taxon>Spermatophyta</taxon>
        <taxon>Magnoliopsida</taxon>
        <taxon>Liliopsida</taxon>
        <taxon>Poales</taxon>
        <taxon>Poaceae</taxon>
        <taxon>PACMAD clade</taxon>
        <taxon>Panicoideae</taxon>
        <taxon>Panicodae</taxon>
        <taxon>Paniceae</taxon>
        <taxon>Cenchrinae</taxon>
        <taxon>Setaria</taxon>
    </lineage>
</organism>
<reference evidence="1" key="2">
    <citation type="submission" date="2015-07" db="EMBL/GenBank/DDBJ databases">
        <authorList>
            <person name="Noorani M."/>
        </authorList>
    </citation>
    <scope>NUCLEOTIDE SEQUENCE</scope>
    <source>
        <strain evidence="1">Yugu1</strain>
    </source>
</reference>